<feature type="domain" description="Peptidase S26" evidence="11">
    <location>
        <begin position="21"/>
        <end position="217"/>
    </location>
</feature>
<dbReference type="eggNOG" id="COG0681">
    <property type="taxonomic scope" value="Bacteria"/>
</dbReference>
<comment type="catalytic activity">
    <reaction evidence="1 10">
        <text>Cleavage of hydrophobic, N-terminal signal or leader sequences from secreted and periplasmic proteins.</text>
        <dbReference type="EC" id="3.4.21.89"/>
    </reaction>
</comment>
<protein>
    <recommendedName>
        <fullName evidence="5 10">Signal peptidase I</fullName>
        <ecNumber evidence="4 10">3.4.21.89</ecNumber>
    </recommendedName>
</protein>
<evidence type="ECO:0000313" key="13">
    <source>
        <dbReference type="Proteomes" id="UP000001942"/>
    </source>
</evidence>
<accession>Q2GCY7</accession>
<dbReference type="PROSITE" id="PS00761">
    <property type="entry name" value="SPASE_I_3"/>
    <property type="match status" value="1"/>
</dbReference>
<evidence type="ECO:0000256" key="6">
    <source>
        <dbReference type="ARBA" id="ARBA00022692"/>
    </source>
</evidence>
<proteinExistence type="inferred from homology"/>
<dbReference type="GO" id="GO:0009003">
    <property type="term" value="F:signal peptidase activity"/>
    <property type="evidence" value="ECO:0007669"/>
    <property type="project" value="UniProtKB-EC"/>
</dbReference>
<dbReference type="InterPro" id="IPR019757">
    <property type="entry name" value="Pept_S26A_signal_pept_1_Lys-AS"/>
</dbReference>
<dbReference type="PROSITE" id="PS00760">
    <property type="entry name" value="SPASE_I_2"/>
    <property type="match status" value="1"/>
</dbReference>
<comment type="subcellular location">
    <subcellularLocation>
        <location evidence="2">Cell membrane</location>
        <topology evidence="2">Single-pass membrane protein</topology>
    </subcellularLocation>
    <subcellularLocation>
        <location evidence="10">Membrane</location>
        <topology evidence="10">Single-pass type II membrane protein</topology>
    </subcellularLocation>
</comment>
<dbReference type="MEROPS" id="S26.001"/>
<dbReference type="Gene3D" id="2.10.109.10">
    <property type="entry name" value="Umud Fragment, subunit A"/>
    <property type="match status" value="1"/>
</dbReference>
<dbReference type="InterPro" id="IPR036286">
    <property type="entry name" value="LexA/Signal_pep-like_sf"/>
</dbReference>
<keyword evidence="13" id="KW-1185">Reference proteome</keyword>
<feature type="active site" evidence="9">
    <location>
        <position position="43"/>
    </location>
</feature>
<comment type="similarity">
    <text evidence="3 10">Belongs to the peptidase S26 family.</text>
</comment>
<dbReference type="PANTHER" id="PTHR43390">
    <property type="entry name" value="SIGNAL PEPTIDASE I"/>
    <property type="match status" value="1"/>
</dbReference>
<dbReference type="PRINTS" id="PR00727">
    <property type="entry name" value="LEADERPTASE"/>
</dbReference>
<keyword evidence="8 10" id="KW-1133">Transmembrane helix</keyword>
<dbReference type="KEGG" id="nse:NSE_0784"/>
<dbReference type="Pfam" id="PF10502">
    <property type="entry name" value="Peptidase_S26"/>
    <property type="match status" value="1"/>
</dbReference>
<feature type="transmembrane region" description="Helical" evidence="10">
    <location>
        <begin position="20"/>
        <end position="39"/>
    </location>
</feature>
<organism evidence="12 13">
    <name type="scientific">Ehrlichia sennetsu (strain ATCC VR-367 / Miyayama)</name>
    <name type="common">Neorickettsia sennetsu</name>
    <dbReference type="NCBI Taxonomy" id="222891"/>
    <lineage>
        <taxon>Bacteria</taxon>
        <taxon>Pseudomonadati</taxon>
        <taxon>Pseudomonadota</taxon>
        <taxon>Alphaproteobacteria</taxon>
        <taxon>Rickettsiales</taxon>
        <taxon>Anaplasmataceae</taxon>
        <taxon>Ehrlichia</taxon>
    </lineage>
</organism>
<evidence type="ECO:0000256" key="10">
    <source>
        <dbReference type="RuleBase" id="RU362042"/>
    </source>
</evidence>
<dbReference type="Proteomes" id="UP000001942">
    <property type="component" value="Chromosome"/>
</dbReference>
<evidence type="ECO:0000259" key="11">
    <source>
        <dbReference type="Pfam" id="PF10502"/>
    </source>
</evidence>
<gene>
    <name evidence="12" type="primary">lepB</name>
    <name evidence="12" type="ordered locus">NSE_0784</name>
</gene>
<sequence length="252" mass="28628">MAHSSRILHTLRNACRSKTVWLIIGLVATRSLFYEPFIIPSGSMKKTLLAGDYIVASKYAYGYSKYSFPFSPSFIKGDPRILYKPPKRGDVVIFRNPHKDNTNYVKRVIGLPGDRIQLIGSRVYVNHKPIKRVEDGIFMDSSTPEVQSFTEILDTGLAYPVLQKTTDGPANNTGVYYVPQGHFFVLGDNRDDSTDSRFLAAVGFIPAEYLVGRAERVLFSFRIGESKFIPIKLRLERTWKSLRPEELGQKKR</sequence>
<evidence type="ECO:0000256" key="1">
    <source>
        <dbReference type="ARBA" id="ARBA00000677"/>
    </source>
</evidence>
<evidence type="ECO:0000256" key="5">
    <source>
        <dbReference type="ARBA" id="ARBA00019232"/>
    </source>
</evidence>
<keyword evidence="10" id="KW-0645">Protease</keyword>
<keyword evidence="10" id="KW-0472">Membrane</keyword>
<evidence type="ECO:0000256" key="9">
    <source>
        <dbReference type="PIRSR" id="PIRSR600223-1"/>
    </source>
</evidence>
<dbReference type="HOGENOM" id="CLU_028723_1_2_5"/>
<dbReference type="InterPro" id="IPR019533">
    <property type="entry name" value="Peptidase_S26"/>
</dbReference>
<dbReference type="GO" id="GO:0004252">
    <property type="term" value="F:serine-type endopeptidase activity"/>
    <property type="evidence" value="ECO:0007669"/>
    <property type="project" value="InterPro"/>
</dbReference>
<dbReference type="EC" id="3.4.21.89" evidence="4 10"/>
<dbReference type="EMBL" id="CP000237">
    <property type="protein sequence ID" value="ABD46387.1"/>
    <property type="molecule type" value="Genomic_DNA"/>
</dbReference>
<evidence type="ECO:0000256" key="8">
    <source>
        <dbReference type="ARBA" id="ARBA00022989"/>
    </source>
</evidence>
<name>Q2GCY7_EHRS3</name>
<keyword evidence="6 10" id="KW-0812">Transmembrane</keyword>
<dbReference type="STRING" id="222891.NSE_0784"/>
<evidence type="ECO:0000256" key="3">
    <source>
        <dbReference type="ARBA" id="ARBA00009370"/>
    </source>
</evidence>
<evidence type="ECO:0000256" key="4">
    <source>
        <dbReference type="ARBA" id="ARBA00013208"/>
    </source>
</evidence>
<dbReference type="GO" id="GO:0006465">
    <property type="term" value="P:signal peptide processing"/>
    <property type="evidence" value="ECO:0007669"/>
    <property type="project" value="InterPro"/>
</dbReference>
<dbReference type="NCBIfam" id="TIGR02227">
    <property type="entry name" value="sigpep_I_bact"/>
    <property type="match status" value="1"/>
</dbReference>
<reference evidence="12 13" key="1">
    <citation type="journal article" date="2006" name="PLoS Genet.">
        <title>Comparative genomics of emerging human ehrlichiosis agents.</title>
        <authorList>
            <person name="Dunning Hotopp J.C."/>
            <person name="Lin M."/>
            <person name="Madupu R."/>
            <person name="Crabtree J."/>
            <person name="Angiuoli S.V."/>
            <person name="Eisen J.A."/>
            <person name="Seshadri R."/>
            <person name="Ren Q."/>
            <person name="Wu M."/>
            <person name="Utterback T.R."/>
            <person name="Smith S."/>
            <person name="Lewis M."/>
            <person name="Khouri H."/>
            <person name="Zhang C."/>
            <person name="Niu H."/>
            <person name="Lin Q."/>
            <person name="Ohashi N."/>
            <person name="Zhi N."/>
            <person name="Nelson W."/>
            <person name="Brinkac L.M."/>
            <person name="Dodson R.J."/>
            <person name="Rosovitz M.J."/>
            <person name="Sundaram J."/>
            <person name="Daugherty S.C."/>
            <person name="Davidsen T."/>
            <person name="Durkin A.S."/>
            <person name="Gwinn M."/>
            <person name="Haft D.H."/>
            <person name="Selengut J.D."/>
            <person name="Sullivan S.A."/>
            <person name="Zafar N."/>
            <person name="Zhou L."/>
            <person name="Benahmed F."/>
            <person name="Forberger H."/>
            <person name="Halpin R."/>
            <person name="Mulligan S."/>
            <person name="Robinson J."/>
            <person name="White O."/>
            <person name="Rikihisa Y."/>
            <person name="Tettelin H."/>
        </authorList>
    </citation>
    <scope>NUCLEOTIDE SEQUENCE [LARGE SCALE GENOMIC DNA]</scope>
    <source>
        <strain evidence="13">ATCC VR-367 / Miyayama</strain>
    </source>
</reference>
<dbReference type="RefSeq" id="WP_011452165.1">
    <property type="nucleotide sequence ID" value="NC_007798.1"/>
</dbReference>
<keyword evidence="7 10" id="KW-0378">Hydrolase</keyword>
<dbReference type="PANTHER" id="PTHR43390:SF1">
    <property type="entry name" value="CHLOROPLAST PROCESSING PEPTIDASE"/>
    <property type="match status" value="1"/>
</dbReference>
<evidence type="ECO:0000256" key="2">
    <source>
        <dbReference type="ARBA" id="ARBA00004162"/>
    </source>
</evidence>
<feature type="active site" evidence="9">
    <location>
        <position position="106"/>
    </location>
</feature>
<dbReference type="InterPro" id="IPR000223">
    <property type="entry name" value="Pept_S26A_signal_pept_1"/>
</dbReference>
<dbReference type="GO" id="GO:0005886">
    <property type="term" value="C:plasma membrane"/>
    <property type="evidence" value="ECO:0007669"/>
    <property type="project" value="UniProtKB-SubCell"/>
</dbReference>
<dbReference type="OrthoDB" id="9815782at2"/>
<dbReference type="SUPFAM" id="SSF51306">
    <property type="entry name" value="LexA/Signal peptidase"/>
    <property type="match status" value="1"/>
</dbReference>
<dbReference type="AlphaFoldDB" id="Q2GCY7"/>
<dbReference type="CDD" id="cd06530">
    <property type="entry name" value="S26_SPase_I"/>
    <property type="match status" value="1"/>
</dbReference>
<dbReference type="InterPro" id="IPR019758">
    <property type="entry name" value="Pept_S26A_signal_pept_1_CS"/>
</dbReference>
<evidence type="ECO:0000313" key="12">
    <source>
        <dbReference type="EMBL" id="ABD46387.1"/>
    </source>
</evidence>
<evidence type="ECO:0000256" key="7">
    <source>
        <dbReference type="ARBA" id="ARBA00022801"/>
    </source>
</evidence>